<evidence type="ECO:0000313" key="1">
    <source>
        <dbReference type="EMBL" id="TCS89036.1"/>
    </source>
</evidence>
<sequence length="40" mass="4725">MFKNAPGSNWGIFVFYQGNYFLSKLMELRKRVHLIGRTGF</sequence>
<protein>
    <submittedName>
        <fullName evidence="1">Uncharacterized protein</fullName>
    </submittedName>
</protein>
<comment type="caution">
    <text evidence="1">The sequence shown here is derived from an EMBL/GenBank/DDBJ whole genome shotgun (WGS) entry which is preliminary data.</text>
</comment>
<dbReference type="EMBL" id="SMAD01000002">
    <property type="protein sequence ID" value="TCS89036.1"/>
    <property type="molecule type" value="Genomic_DNA"/>
</dbReference>
<proteinExistence type="predicted"/>
<dbReference type="AlphaFoldDB" id="A0A4R3KWD4"/>
<organism evidence="1 2">
    <name type="scientific">Anseongella ginsenosidimutans</name>
    <dbReference type="NCBI Taxonomy" id="496056"/>
    <lineage>
        <taxon>Bacteria</taxon>
        <taxon>Pseudomonadati</taxon>
        <taxon>Bacteroidota</taxon>
        <taxon>Sphingobacteriia</taxon>
        <taxon>Sphingobacteriales</taxon>
        <taxon>Sphingobacteriaceae</taxon>
        <taxon>Anseongella</taxon>
    </lineage>
</organism>
<accession>A0A4R3KWD4</accession>
<keyword evidence="2" id="KW-1185">Reference proteome</keyword>
<reference evidence="1 2" key="1">
    <citation type="submission" date="2019-03" db="EMBL/GenBank/DDBJ databases">
        <title>Genomic Encyclopedia of Type Strains, Phase IV (KMG-IV): sequencing the most valuable type-strain genomes for metagenomic binning, comparative biology and taxonomic classification.</title>
        <authorList>
            <person name="Goeker M."/>
        </authorList>
    </citation>
    <scope>NUCLEOTIDE SEQUENCE [LARGE SCALE GENOMIC DNA]</scope>
    <source>
        <strain evidence="1 2">DSM 21100</strain>
    </source>
</reference>
<dbReference type="Proteomes" id="UP000295807">
    <property type="component" value="Unassembled WGS sequence"/>
</dbReference>
<gene>
    <name evidence="1" type="ORF">EDD80_102228</name>
</gene>
<evidence type="ECO:0000313" key="2">
    <source>
        <dbReference type="Proteomes" id="UP000295807"/>
    </source>
</evidence>
<name>A0A4R3KWD4_9SPHI</name>